<organism evidence="1 2">
    <name type="scientific">Prevotella lacticifex</name>
    <dbReference type="NCBI Taxonomy" id="2854755"/>
    <lineage>
        <taxon>Bacteria</taxon>
        <taxon>Pseudomonadati</taxon>
        <taxon>Bacteroidota</taxon>
        <taxon>Bacteroidia</taxon>
        <taxon>Bacteroidales</taxon>
        <taxon>Prevotellaceae</taxon>
        <taxon>Prevotella</taxon>
    </lineage>
</organism>
<dbReference type="EMBL" id="BPUB01000001">
    <property type="protein sequence ID" value="GJG57663.1"/>
    <property type="molecule type" value="Genomic_DNA"/>
</dbReference>
<name>A0A9R1CX55_9BACT</name>
<accession>A0A9R1CX55</accession>
<comment type="caution">
    <text evidence="1">The sequence shown here is derived from an EMBL/GenBank/DDBJ whole genome shotgun (WGS) entry which is preliminary data.</text>
</comment>
<dbReference type="AlphaFoldDB" id="A0A9R1CX55"/>
<evidence type="ECO:0000313" key="2">
    <source>
        <dbReference type="Proteomes" id="UP000825483"/>
    </source>
</evidence>
<proteinExistence type="predicted"/>
<keyword evidence="2" id="KW-1185">Reference proteome</keyword>
<reference evidence="1" key="1">
    <citation type="journal article" date="2022" name="Int. J. Syst. Evol. Microbiol.">
        <title>Prevotella lacticifex sp. nov., isolated from the rumen of cows.</title>
        <authorList>
            <person name="Shinkai T."/>
            <person name="Ikeyama N."/>
            <person name="Kumagai M."/>
            <person name="Ohmori H."/>
            <person name="Sakamoto M."/>
            <person name="Ohkuma M."/>
            <person name="Mitsumori M."/>
        </authorList>
    </citation>
    <scope>NUCLEOTIDE SEQUENCE</scope>
    <source>
        <strain evidence="1">R5076</strain>
    </source>
</reference>
<evidence type="ECO:0000313" key="1">
    <source>
        <dbReference type="EMBL" id="GJG57663.1"/>
    </source>
</evidence>
<dbReference type="Proteomes" id="UP000825483">
    <property type="component" value="Unassembled WGS sequence"/>
</dbReference>
<sequence>MLQSQLIISPKGKLMAMRPHYLLINDQLLGVIKGNEAHVKLPPGRYKVTIRSMYKFIESSADVYIPIGESKCLTFIDKDKIWNWLFNIDLVVWFLKRILHVPEPWGTISEMVSNGFFAVWLLRI</sequence>
<protein>
    <submittedName>
        <fullName evidence="1">Uncharacterized protein</fullName>
    </submittedName>
</protein>
<gene>
    <name evidence="1" type="ORF">PRLR5076_05140</name>
</gene>